<feature type="domain" description="3-hydroxyisobutyrate dehydrogenase-like NAD-binding" evidence="6">
    <location>
        <begin position="160"/>
        <end position="279"/>
    </location>
</feature>
<dbReference type="SUPFAM" id="SSF48179">
    <property type="entry name" value="6-phosphogluconate dehydrogenase C-terminal domain-like"/>
    <property type="match status" value="1"/>
</dbReference>
<evidence type="ECO:0000259" key="5">
    <source>
        <dbReference type="Pfam" id="PF03446"/>
    </source>
</evidence>
<dbReference type="GO" id="GO:0008679">
    <property type="term" value="F:2-hydroxy-3-oxopropionate reductase activity"/>
    <property type="evidence" value="ECO:0007669"/>
    <property type="project" value="UniProtKB-EC"/>
</dbReference>
<dbReference type="EMBL" id="CP000553">
    <property type="protein sequence ID" value="ABM75456.1"/>
    <property type="molecule type" value="Genomic_DNA"/>
</dbReference>
<comment type="similarity">
    <text evidence="1">Belongs to the HIBADH-related family.</text>
</comment>
<dbReference type="InterPro" id="IPR015815">
    <property type="entry name" value="HIBADH-related"/>
</dbReference>
<dbReference type="RefSeq" id="WP_011823598.1">
    <property type="nucleotide sequence ID" value="NC_008819.1"/>
</dbReference>
<dbReference type="InterPro" id="IPR036291">
    <property type="entry name" value="NAD(P)-bd_dom_sf"/>
</dbReference>
<feature type="active site" evidence="4">
    <location>
        <position position="166"/>
    </location>
</feature>
<proteinExistence type="inferred from homology"/>
<keyword evidence="3" id="KW-0520">NAD</keyword>
<dbReference type="SUPFAM" id="SSF51735">
    <property type="entry name" value="NAD(P)-binding Rossmann-fold domains"/>
    <property type="match status" value="1"/>
</dbReference>
<dbReference type="eggNOG" id="COG2084">
    <property type="taxonomic scope" value="Bacteria"/>
</dbReference>
<dbReference type="InterPro" id="IPR029154">
    <property type="entry name" value="HIBADH-like_NADP-bd"/>
</dbReference>
<dbReference type="AlphaFoldDB" id="A2C1U6"/>
<feature type="domain" description="6-phosphogluconate dehydrogenase NADP-binding" evidence="5">
    <location>
        <begin position="2"/>
        <end position="155"/>
    </location>
</feature>
<dbReference type="Proteomes" id="UP000002592">
    <property type="component" value="Chromosome"/>
</dbReference>
<dbReference type="EC" id="1.1.1.60" evidence="7"/>
<evidence type="ECO:0000313" key="7">
    <source>
        <dbReference type="EMBL" id="ABM75456.1"/>
    </source>
</evidence>
<dbReference type="InterPro" id="IPR008927">
    <property type="entry name" value="6-PGluconate_DH-like_C_sf"/>
</dbReference>
<dbReference type="GO" id="GO:0008442">
    <property type="term" value="F:3-hydroxyisobutyrate dehydrogenase activity"/>
    <property type="evidence" value="ECO:0007669"/>
    <property type="project" value="UniProtKB-EC"/>
</dbReference>
<evidence type="ECO:0000259" key="6">
    <source>
        <dbReference type="Pfam" id="PF14833"/>
    </source>
</evidence>
<dbReference type="KEGG" id="pme:NATL1_08981"/>
<evidence type="ECO:0000256" key="4">
    <source>
        <dbReference type="PIRSR" id="PIRSR000103-1"/>
    </source>
</evidence>
<organism evidence="7 8">
    <name type="scientific">Prochlorococcus marinus (strain NATL1A)</name>
    <dbReference type="NCBI Taxonomy" id="167555"/>
    <lineage>
        <taxon>Bacteria</taxon>
        <taxon>Bacillati</taxon>
        <taxon>Cyanobacteriota</taxon>
        <taxon>Cyanophyceae</taxon>
        <taxon>Synechococcales</taxon>
        <taxon>Prochlorococcaceae</taxon>
        <taxon>Prochlorococcus</taxon>
    </lineage>
</organism>
<protein>
    <submittedName>
        <fullName evidence="7">3-hydroxyisobutyrate dehydrogenase and related beta-hydroxyacid dehydrogenases</fullName>
        <ecNumber evidence="7">1.1.1.31</ecNumber>
        <ecNumber evidence="7">1.1.1.60</ecNumber>
    </submittedName>
</protein>
<dbReference type="GO" id="GO:0051287">
    <property type="term" value="F:NAD binding"/>
    <property type="evidence" value="ECO:0007669"/>
    <property type="project" value="InterPro"/>
</dbReference>
<dbReference type="PIRSF" id="PIRSF000103">
    <property type="entry name" value="HIBADH"/>
    <property type="match status" value="1"/>
</dbReference>
<dbReference type="InterPro" id="IPR006115">
    <property type="entry name" value="6PGDH_NADP-bd"/>
</dbReference>
<dbReference type="PANTHER" id="PTHR43060">
    <property type="entry name" value="3-HYDROXYISOBUTYRATE DEHYDROGENASE-LIKE 1, MITOCHONDRIAL-RELATED"/>
    <property type="match status" value="1"/>
</dbReference>
<evidence type="ECO:0000256" key="1">
    <source>
        <dbReference type="ARBA" id="ARBA00009080"/>
    </source>
</evidence>
<dbReference type="Pfam" id="PF03446">
    <property type="entry name" value="NAD_binding_2"/>
    <property type="match status" value="1"/>
</dbReference>
<name>A2C1U6_PROM1</name>
<dbReference type="InterPro" id="IPR013328">
    <property type="entry name" value="6PGD_dom2"/>
</dbReference>
<evidence type="ECO:0000256" key="2">
    <source>
        <dbReference type="ARBA" id="ARBA00023002"/>
    </source>
</evidence>
<sequence length="287" mass="31404">MKLAFIGLGAIGKPMSQRLIDNGYDLNLYQRNKLNNDSKRKYFFDPIEAVSDCDGLLICVTDDNAVESVLFGDNGVSGSLKPNSFVIDFSTISPDKSISIHKRLGEQNIFYVDCPVSGGTEGAHNGSLSLFIGASEKDCLSFENIFQVLGKSINYFNGVGKGQQVKALNQILVAGTYAAVAEAMELGKMLELPMDDVVAALKVGAANSWPLENRSKAMLIDKHPLGFKLELHHKDLSIATELAKSINIDLPIASKVKEMEQRLMQTGLGELDVSVLHRYISNKRINH</sequence>
<accession>A2C1U6</accession>
<dbReference type="HOGENOM" id="CLU_035117_1_0_3"/>
<dbReference type="PANTHER" id="PTHR43060:SF15">
    <property type="entry name" value="3-HYDROXYISOBUTYRATE DEHYDROGENASE-LIKE 1, MITOCHONDRIAL-RELATED"/>
    <property type="match status" value="1"/>
</dbReference>
<reference evidence="8" key="1">
    <citation type="journal article" date="2007" name="PLoS Genet.">
        <title>Patterns and implications of gene gain and loss in the evolution of Prochlorococcus.</title>
        <authorList>
            <person name="Kettler G.C."/>
            <person name="Martiny A.C."/>
            <person name="Huang K."/>
            <person name="Zucker J."/>
            <person name="Coleman M.L."/>
            <person name="Rodrigue S."/>
            <person name="Chen F."/>
            <person name="Lapidus A."/>
            <person name="Ferriera S."/>
            <person name="Johnson J."/>
            <person name="Steglich C."/>
            <person name="Church G.M."/>
            <person name="Richardson P."/>
            <person name="Chisholm S.W."/>
        </authorList>
    </citation>
    <scope>NUCLEOTIDE SEQUENCE [LARGE SCALE GENOMIC DNA]</scope>
    <source>
        <strain evidence="8">NATL1A</strain>
    </source>
</reference>
<evidence type="ECO:0000313" key="8">
    <source>
        <dbReference type="Proteomes" id="UP000002592"/>
    </source>
</evidence>
<gene>
    <name evidence="7" type="primary">mmsB</name>
    <name evidence="7" type="ordered locus">NATL1_08981</name>
</gene>
<dbReference type="Gene3D" id="3.40.50.720">
    <property type="entry name" value="NAD(P)-binding Rossmann-like Domain"/>
    <property type="match status" value="1"/>
</dbReference>
<dbReference type="Pfam" id="PF14833">
    <property type="entry name" value="NAD_binding_11"/>
    <property type="match status" value="1"/>
</dbReference>
<dbReference type="Gene3D" id="1.10.1040.10">
    <property type="entry name" value="N-(1-d-carboxylethyl)-l-norvaline Dehydrogenase, domain 2"/>
    <property type="match status" value="1"/>
</dbReference>
<keyword evidence="2 7" id="KW-0560">Oxidoreductase</keyword>
<dbReference type="EC" id="1.1.1.31" evidence="7"/>
<dbReference type="GO" id="GO:0050661">
    <property type="term" value="F:NADP binding"/>
    <property type="evidence" value="ECO:0007669"/>
    <property type="project" value="InterPro"/>
</dbReference>
<evidence type="ECO:0000256" key="3">
    <source>
        <dbReference type="ARBA" id="ARBA00023027"/>
    </source>
</evidence>